<organism evidence="2 3">
    <name type="scientific">Haliscomenobacter hydrossis (strain ATCC 27775 / DSM 1100 / LMG 10767 / O)</name>
    <dbReference type="NCBI Taxonomy" id="760192"/>
    <lineage>
        <taxon>Bacteria</taxon>
        <taxon>Pseudomonadati</taxon>
        <taxon>Bacteroidota</taxon>
        <taxon>Saprospiria</taxon>
        <taxon>Saprospirales</taxon>
        <taxon>Haliscomenobacteraceae</taxon>
        <taxon>Haliscomenobacter</taxon>
    </lineage>
</organism>
<dbReference type="NCBIfam" id="TIGR04183">
    <property type="entry name" value="Por_Secre_tail"/>
    <property type="match status" value="1"/>
</dbReference>
<dbReference type="RefSeq" id="WP_013767723.1">
    <property type="nucleotide sequence ID" value="NC_015510.1"/>
</dbReference>
<dbReference type="EMBL" id="CP002691">
    <property type="protein sequence ID" value="AEE53189.1"/>
    <property type="molecule type" value="Genomic_DNA"/>
</dbReference>
<sequence>MNEIKLYFYLLILTTIFLPGALTAQKWVSTHNRWYTVGSLQGERDLRFAYLFSDSIELNSRYYFTLYNTMDSTFQDLKTTNTLLREEKGIVYRLLDKVNYSEEIMYNFNLNRGDSITYKTFSGETVVQVVAVDTIELLDGSKRKRWSLSLKNRPSEGIRYWVAGIGATMGATFNPANMYVSDLASLSCYFFKGQYVYGQQSTCPNPFRPGPVSTQEIKELKGIQLIQNSGDGNILFRLEDPGKYSCKLYNALGGVVQSHTAVQGDNRLSLTELPKGIYFLQVYELESQKQKTLKVLRQ</sequence>
<reference key="2">
    <citation type="submission" date="2011-04" db="EMBL/GenBank/DDBJ databases">
        <title>Complete sequence of chromosome of Haliscomenobacter hydrossis DSM 1100.</title>
        <authorList>
            <consortium name="US DOE Joint Genome Institute (JGI-PGF)"/>
            <person name="Lucas S."/>
            <person name="Han J."/>
            <person name="Lapidus A."/>
            <person name="Bruce D."/>
            <person name="Goodwin L."/>
            <person name="Pitluck S."/>
            <person name="Peters L."/>
            <person name="Kyrpides N."/>
            <person name="Mavromatis K."/>
            <person name="Ivanova N."/>
            <person name="Ovchinnikova G."/>
            <person name="Pagani I."/>
            <person name="Daligault H."/>
            <person name="Detter J.C."/>
            <person name="Han C."/>
            <person name="Land M."/>
            <person name="Hauser L."/>
            <person name="Markowitz V."/>
            <person name="Cheng J.-F."/>
            <person name="Hugenholtz P."/>
            <person name="Woyke T."/>
            <person name="Wu D."/>
            <person name="Verbarg S."/>
            <person name="Frueling A."/>
            <person name="Brambilla E."/>
            <person name="Klenk H.-P."/>
            <person name="Eisen J.A."/>
        </authorList>
    </citation>
    <scope>NUCLEOTIDE SEQUENCE</scope>
    <source>
        <strain>DSM 1100</strain>
    </source>
</reference>
<keyword evidence="1" id="KW-0812">Transmembrane</keyword>
<protein>
    <recommendedName>
        <fullName evidence="4">Secretion system C-terminal sorting domain-containing protein</fullName>
    </recommendedName>
</protein>
<evidence type="ECO:0000313" key="3">
    <source>
        <dbReference type="Proteomes" id="UP000008461"/>
    </source>
</evidence>
<evidence type="ECO:0000313" key="2">
    <source>
        <dbReference type="EMBL" id="AEE53189.1"/>
    </source>
</evidence>
<proteinExistence type="predicted"/>
<feature type="transmembrane region" description="Helical" evidence="1">
    <location>
        <begin position="6"/>
        <end position="24"/>
    </location>
</feature>
<dbReference type="OrthoDB" id="1413366at2"/>
<evidence type="ECO:0008006" key="4">
    <source>
        <dbReference type="Google" id="ProtNLM"/>
    </source>
</evidence>
<keyword evidence="3" id="KW-1185">Reference proteome</keyword>
<gene>
    <name evidence="2" type="ordered locus">Halhy_5364</name>
</gene>
<dbReference type="InterPro" id="IPR026444">
    <property type="entry name" value="Secre_tail"/>
</dbReference>
<evidence type="ECO:0000256" key="1">
    <source>
        <dbReference type="SAM" id="Phobius"/>
    </source>
</evidence>
<dbReference type="HOGENOM" id="CLU_920600_0_0_10"/>
<name>F4KPY5_HALH1</name>
<reference evidence="2 3" key="1">
    <citation type="journal article" date="2011" name="Stand. Genomic Sci.">
        <title>Complete genome sequence of Haliscomenobacter hydrossis type strain (O).</title>
        <authorList>
            <consortium name="US DOE Joint Genome Institute (JGI-PGF)"/>
            <person name="Daligault H."/>
            <person name="Lapidus A."/>
            <person name="Zeytun A."/>
            <person name="Nolan M."/>
            <person name="Lucas S."/>
            <person name="Del Rio T.G."/>
            <person name="Tice H."/>
            <person name="Cheng J.F."/>
            <person name="Tapia R."/>
            <person name="Han C."/>
            <person name="Goodwin L."/>
            <person name="Pitluck S."/>
            <person name="Liolios K."/>
            <person name="Pagani I."/>
            <person name="Ivanova N."/>
            <person name="Huntemann M."/>
            <person name="Mavromatis K."/>
            <person name="Mikhailova N."/>
            <person name="Pati A."/>
            <person name="Chen A."/>
            <person name="Palaniappan K."/>
            <person name="Land M."/>
            <person name="Hauser L."/>
            <person name="Brambilla E.M."/>
            <person name="Rohde M."/>
            <person name="Verbarg S."/>
            <person name="Goker M."/>
            <person name="Bristow J."/>
            <person name="Eisen J.A."/>
            <person name="Markowitz V."/>
            <person name="Hugenholtz P."/>
            <person name="Kyrpides N.C."/>
            <person name="Klenk H.P."/>
            <person name="Woyke T."/>
        </authorList>
    </citation>
    <scope>NUCLEOTIDE SEQUENCE [LARGE SCALE GENOMIC DNA]</scope>
    <source>
        <strain evidence="3">ATCC 27775 / DSM 1100 / LMG 10767 / O</strain>
    </source>
</reference>
<dbReference type="Proteomes" id="UP000008461">
    <property type="component" value="Chromosome"/>
</dbReference>
<keyword evidence="1" id="KW-1133">Transmembrane helix</keyword>
<accession>F4KPY5</accession>
<dbReference type="STRING" id="760192.Halhy_5364"/>
<dbReference type="KEGG" id="hhy:Halhy_5364"/>
<dbReference type="AlphaFoldDB" id="F4KPY5"/>
<keyword evidence="1" id="KW-0472">Membrane</keyword>